<evidence type="ECO:0000313" key="5">
    <source>
        <dbReference type="EMBL" id="RPA84663.1"/>
    </source>
</evidence>
<protein>
    <recommendedName>
        <fullName evidence="4">HTH La-type RNA-binding domain-containing protein</fullName>
    </recommendedName>
</protein>
<dbReference type="AlphaFoldDB" id="A0A3N4IEU0"/>
<feature type="domain" description="HTH La-type RNA-binding" evidence="4">
    <location>
        <begin position="557"/>
        <end position="650"/>
    </location>
</feature>
<evidence type="ECO:0000256" key="3">
    <source>
        <dbReference type="SAM" id="MobiDB-lite"/>
    </source>
</evidence>
<dbReference type="Proteomes" id="UP000275078">
    <property type="component" value="Unassembled WGS sequence"/>
</dbReference>
<keyword evidence="1 2" id="KW-0694">RNA-binding</keyword>
<dbReference type="InterPro" id="IPR036388">
    <property type="entry name" value="WH-like_DNA-bd_sf"/>
</dbReference>
<feature type="compositionally biased region" description="Low complexity" evidence="3">
    <location>
        <begin position="43"/>
        <end position="56"/>
    </location>
</feature>
<feature type="region of interest" description="Disordered" evidence="3">
    <location>
        <begin position="808"/>
        <end position="829"/>
    </location>
</feature>
<dbReference type="Gene3D" id="1.10.10.10">
    <property type="entry name" value="Winged helix-like DNA-binding domain superfamily/Winged helix DNA-binding domain"/>
    <property type="match status" value="1"/>
</dbReference>
<dbReference type="EMBL" id="ML119657">
    <property type="protein sequence ID" value="RPA84663.1"/>
    <property type="molecule type" value="Genomic_DNA"/>
</dbReference>
<feature type="compositionally biased region" description="Polar residues" evidence="3">
    <location>
        <begin position="57"/>
        <end position="73"/>
    </location>
</feature>
<evidence type="ECO:0000313" key="6">
    <source>
        <dbReference type="Proteomes" id="UP000275078"/>
    </source>
</evidence>
<reference evidence="5 6" key="1">
    <citation type="journal article" date="2018" name="Nat. Ecol. Evol.">
        <title>Pezizomycetes genomes reveal the molecular basis of ectomycorrhizal truffle lifestyle.</title>
        <authorList>
            <person name="Murat C."/>
            <person name="Payen T."/>
            <person name="Noel B."/>
            <person name="Kuo A."/>
            <person name="Morin E."/>
            <person name="Chen J."/>
            <person name="Kohler A."/>
            <person name="Krizsan K."/>
            <person name="Balestrini R."/>
            <person name="Da Silva C."/>
            <person name="Montanini B."/>
            <person name="Hainaut M."/>
            <person name="Levati E."/>
            <person name="Barry K.W."/>
            <person name="Belfiori B."/>
            <person name="Cichocki N."/>
            <person name="Clum A."/>
            <person name="Dockter R.B."/>
            <person name="Fauchery L."/>
            <person name="Guy J."/>
            <person name="Iotti M."/>
            <person name="Le Tacon F."/>
            <person name="Lindquist E.A."/>
            <person name="Lipzen A."/>
            <person name="Malagnac F."/>
            <person name="Mello A."/>
            <person name="Molinier V."/>
            <person name="Miyauchi S."/>
            <person name="Poulain J."/>
            <person name="Riccioni C."/>
            <person name="Rubini A."/>
            <person name="Sitrit Y."/>
            <person name="Splivallo R."/>
            <person name="Traeger S."/>
            <person name="Wang M."/>
            <person name="Zifcakova L."/>
            <person name="Wipf D."/>
            <person name="Zambonelli A."/>
            <person name="Paolocci F."/>
            <person name="Nowrousian M."/>
            <person name="Ottonello S."/>
            <person name="Baldrian P."/>
            <person name="Spatafora J.W."/>
            <person name="Henrissat B."/>
            <person name="Nagy L.G."/>
            <person name="Aury J.M."/>
            <person name="Wincker P."/>
            <person name="Grigoriev I.V."/>
            <person name="Bonfante P."/>
            <person name="Martin F.M."/>
        </authorList>
    </citation>
    <scope>NUCLEOTIDE SEQUENCE [LARGE SCALE GENOMIC DNA]</scope>
    <source>
        <strain evidence="5 6">RN42</strain>
    </source>
</reference>
<dbReference type="Pfam" id="PF21071">
    <property type="entry name" value="LARP1_HEAT"/>
    <property type="match status" value="1"/>
</dbReference>
<dbReference type="PANTHER" id="PTHR22792:SF132">
    <property type="entry name" value="LA-RELATED PROTEIN 1"/>
    <property type="match status" value="1"/>
</dbReference>
<accession>A0A3N4IEU0</accession>
<sequence length="958" mass="102853">MSMPTSTTNSPKPESRFSYAAAASGKQKTTVAPSTMAPAPVDSSTEASNAAASGSSNDTQVEQSVEITRSTVTKEAAEPAVAPSSLNGTVAKEEKEGPVSEEKHSEAPSGRPEEAPKPKELVPAKEPAVNVWTQRQEQAAKAKVNVVPVPAAAASPAVSDAVTDTSAIPAKPAKDTDGTKKKASKSASPNNWDHTKVNGSEKADKRERKKADSTKEKATNGPSREATDAKSRTGRPSKAQAEVPTVDLKDDQHWPAVGSNTSEAPRKNEAPKKKEDREESLEKPATGSKTKAEWARLPLDLGTAIYSSAIPKRGGSGSRGGRGGGGHGSRGGHKQSADGAGAGGSDNERGRTSQGDKPSRGGYTGGRGGKRAASAGNGPSRKGNHGQNSESRKEEAETVASGHVENSTPTPSGKPNAEKTIPQSSPKAHHEKSERQQAFGAAPLLPGNPDVNPNPMQQRNSSNGRGGYKGRGNNHYNTTPNGHQQSGSLAGSSQQFAGGYQPRNGYTATRGQRAPNASFPRYNQMQIPTTYPMSSYPAQYDLGNGAATMSAPIAEQSFDVNFIKRKLVEQVEYYFCIDNLCKDVFLRSYMDSEGFVKLAFLANFTRVRALTQSYEVLRDALLSSNVLEVATSQNGDGVRRKGDWEKWVRPLAERHDDVKGTPGPWTVLAERPIVDVHHSYQPAPQVMNGYVNGYHADHSVPQAAVNGFTNGNWYPPPQAQNQLPQVEKLSATVPSFTPKTQKVVKQSSQPDVFPDSALADLVIVLVPAVSGATAHGFLQGDAPATTYHPITDTDADFAASSAIPRDDSKLGWIEPNPQEGTTVPIPEGATHRPYLTFKEEALKSGSEANKIPLYRFWRHFLLCHYNRSTYIQFRKLALELPRSRVAFEYFLTFLKYAHLSRQQPPLLVTNDFVDIANSDAQALTVLQAVCHDAALSDATKAQILARCDDATRAKLQFR</sequence>
<evidence type="ECO:0000256" key="2">
    <source>
        <dbReference type="PROSITE-ProRule" id="PRU00332"/>
    </source>
</evidence>
<feature type="region of interest" description="Disordered" evidence="3">
    <location>
        <begin position="1"/>
        <end position="295"/>
    </location>
</feature>
<dbReference type="InterPro" id="IPR036390">
    <property type="entry name" value="WH_DNA-bd_sf"/>
</dbReference>
<name>A0A3N4IEU0_ASCIM</name>
<dbReference type="SMART" id="SM00715">
    <property type="entry name" value="LA"/>
    <property type="match status" value="1"/>
</dbReference>
<dbReference type="InterPro" id="IPR006607">
    <property type="entry name" value="DM15"/>
</dbReference>
<gene>
    <name evidence="5" type="ORF">BJ508DRAFT_303426</name>
</gene>
<feature type="compositionally biased region" description="Gly residues" evidence="3">
    <location>
        <begin position="314"/>
        <end position="329"/>
    </location>
</feature>
<feature type="compositionally biased region" description="Basic and acidic residues" evidence="3">
    <location>
        <begin position="264"/>
        <end position="282"/>
    </location>
</feature>
<keyword evidence="6" id="KW-1185">Reference proteome</keyword>
<dbReference type="PANTHER" id="PTHR22792">
    <property type="entry name" value="LUPUS LA PROTEIN-RELATED"/>
    <property type="match status" value="1"/>
</dbReference>
<evidence type="ECO:0000256" key="1">
    <source>
        <dbReference type="ARBA" id="ARBA00022884"/>
    </source>
</evidence>
<proteinExistence type="predicted"/>
<dbReference type="CDD" id="cd07323">
    <property type="entry name" value="LAM"/>
    <property type="match status" value="1"/>
</dbReference>
<dbReference type="GO" id="GO:0005737">
    <property type="term" value="C:cytoplasm"/>
    <property type="evidence" value="ECO:0007669"/>
    <property type="project" value="UniProtKB-ARBA"/>
</dbReference>
<dbReference type="STRING" id="1160509.A0A3N4IEU0"/>
<feature type="region of interest" description="Disordered" evidence="3">
    <location>
        <begin position="307"/>
        <end position="522"/>
    </location>
</feature>
<feature type="compositionally biased region" description="Basic and acidic residues" evidence="3">
    <location>
        <begin position="91"/>
        <end position="123"/>
    </location>
</feature>
<organism evidence="5 6">
    <name type="scientific">Ascobolus immersus RN42</name>
    <dbReference type="NCBI Taxonomy" id="1160509"/>
    <lineage>
        <taxon>Eukaryota</taxon>
        <taxon>Fungi</taxon>
        <taxon>Dikarya</taxon>
        <taxon>Ascomycota</taxon>
        <taxon>Pezizomycotina</taxon>
        <taxon>Pezizomycetes</taxon>
        <taxon>Pezizales</taxon>
        <taxon>Ascobolaceae</taxon>
        <taxon>Ascobolus</taxon>
    </lineage>
</organism>
<dbReference type="Pfam" id="PF05383">
    <property type="entry name" value="La"/>
    <property type="match status" value="1"/>
</dbReference>
<feature type="compositionally biased region" description="Low complexity" evidence="3">
    <location>
        <begin position="484"/>
        <end position="499"/>
    </location>
</feature>
<dbReference type="OrthoDB" id="340227at2759"/>
<evidence type="ECO:0000259" key="4">
    <source>
        <dbReference type="PROSITE" id="PS50961"/>
    </source>
</evidence>
<dbReference type="SUPFAM" id="SSF46785">
    <property type="entry name" value="Winged helix' DNA-binding domain"/>
    <property type="match status" value="1"/>
</dbReference>
<feature type="compositionally biased region" description="Polar residues" evidence="3">
    <location>
        <begin position="404"/>
        <end position="413"/>
    </location>
</feature>
<feature type="compositionally biased region" description="Low complexity" evidence="3">
    <location>
        <begin position="139"/>
        <end position="162"/>
    </location>
</feature>
<feature type="compositionally biased region" description="Basic and acidic residues" evidence="3">
    <location>
        <begin position="193"/>
        <end position="218"/>
    </location>
</feature>
<dbReference type="InterPro" id="IPR006630">
    <property type="entry name" value="La_HTH"/>
</dbReference>
<dbReference type="GO" id="GO:0048255">
    <property type="term" value="P:mRNA stabilization"/>
    <property type="evidence" value="ECO:0007669"/>
    <property type="project" value="InterPro"/>
</dbReference>
<dbReference type="PROSITE" id="PS50961">
    <property type="entry name" value="HTH_LA"/>
    <property type="match status" value="1"/>
</dbReference>
<feature type="compositionally biased region" description="Polar residues" evidence="3">
    <location>
        <begin position="1"/>
        <end position="12"/>
    </location>
</feature>
<dbReference type="GO" id="GO:0000339">
    <property type="term" value="F:RNA cap binding"/>
    <property type="evidence" value="ECO:0007669"/>
    <property type="project" value="InterPro"/>
</dbReference>
<dbReference type="InterPro" id="IPR045180">
    <property type="entry name" value="La_dom_prot"/>
</dbReference>